<evidence type="ECO:0000256" key="6">
    <source>
        <dbReference type="ARBA" id="ARBA00022729"/>
    </source>
</evidence>
<name>A0A8D2L8X0_VARKO</name>
<accession>A0A8D2L8X0</accession>
<organism evidence="9 10">
    <name type="scientific">Varanus komodoensis</name>
    <name type="common">Komodo dragon</name>
    <dbReference type="NCBI Taxonomy" id="61221"/>
    <lineage>
        <taxon>Eukaryota</taxon>
        <taxon>Metazoa</taxon>
        <taxon>Chordata</taxon>
        <taxon>Craniata</taxon>
        <taxon>Vertebrata</taxon>
        <taxon>Euteleostomi</taxon>
        <taxon>Lepidosauria</taxon>
        <taxon>Squamata</taxon>
        <taxon>Bifurcata</taxon>
        <taxon>Unidentata</taxon>
        <taxon>Episquamata</taxon>
        <taxon>Toxicofera</taxon>
        <taxon>Anguimorpha</taxon>
        <taxon>Paleoanguimorpha</taxon>
        <taxon>Varanoidea</taxon>
        <taxon>Varanidae</taxon>
        <taxon>Varanus</taxon>
    </lineage>
</organism>
<dbReference type="CDD" id="cd04365">
    <property type="entry name" value="IlGF_relaxin_like"/>
    <property type="match status" value="1"/>
</dbReference>
<evidence type="ECO:0000256" key="8">
    <source>
        <dbReference type="SAM" id="SignalP"/>
    </source>
</evidence>
<evidence type="ECO:0000313" key="10">
    <source>
        <dbReference type="Proteomes" id="UP000694545"/>
    </source>
</evidence>
<comment type="subcellular location">
    <subcellularLocation>
        <location evidence="1">Secreted</location>
    </subcellularLocation>
</comment>
<keyword evidence="10" id="KW-1185">Reference proteome</keyword>
<dbReference type="GO" id="GO:0005576">
    <property type="term" value="C:extracellular region"/>
    <property type="evidence" value="ECO:0007669"/>
    <property type="project" value="UniProtKB-SubCell"/>
</dbReference>
<keyword evidence="4" id="KW-0165">Cleavage on pair of basic residues</keyword>
<reference evidence="9" key="2">
    <citation type="submission" date="2025-09" db="UniProtKB">
        <authorList>
            <consortium name="Ensembl"/>
        </authorList>
    </citation>
    <scope>IDENTIFICATION</scope>
</reference>
<dbReference type="PANTHER" id="PTHR20968:SF0">
    <property type="entry name" value="RELAXIN-3"/>
    <property type="match status" value="1"/>
</dbReference>
<evidence type="ECO:0000256" key="4">
    <source>
        <dbReference type="ARBA" id="ARBA00022685"/>
    </source>
</evidence>
<keyword evidence="3" id="KW-0964">Secreted</keyword>
<feature type="signal peptide" evidence="8">
    <location>
        <begin position="1"/>
        <end position="19"/>
    </location>
</feature>
<dbReference type="GO" id="GO:0001664">
    <property type="term" value="F:G protein-coupled receptor binding"/>
    <property type="evidence" value="ECO:0007669"/>
    <property type="project" value="TreeGrafter"/>
</dbReference>
<evidence type="ECO:0000256" key="1">
    <source>
        <dbReference type="ARBA" id="ARBA00004613"/>
    </source>
</evidence>
<comment type="subunit">
    <text evidence="2">Heterodimer of a B chain and an A chain linked by two disulfide bonds.</text>
</comment>
<reference evidence="9" key="1">
    <citation type="submission" date="2025-08" db="UniProtKB">
        <authorList>
            <consortium name="Ensembl"/>
        </authorList>
    </citation>
    <scope>IDENTIFICATION</scope>
</reference>
<dbReference type="InterPro" id="IPR051777">
    <property type="entry name" value="Insulin-like_neuro_ligands"/>
</dbReference>
<evidence type="ECO:0000256" key="5">
    <source>
        <dbReference type="ARBA" id="ARBA00022702"/>
    </source>
</evidence>
<feature type="chain" id="PRO_5034316371" evidence="8">
    <location>
        <begin position="20"/>
        <end position="139"/>
    </location>
</feature>
<evidence type="ECO:0000313" key="9">
    <source>
        <dbReference type="Ensembl" id="ENSVKKP00000018662.1"/>
    </source>
</evidence>
<keyword evidence="6 8" id="KW-0732">Signal</keyword>
<keyword evidence="5" id="KW-0372">Hormone</keyword>
<dbReference type="GO" id="GO:0005179">
    <property type="term" value="F:hormone activity"/>
    <property type="evidence" value="ECO:0007669"/>
    <property type="project" value="UniProtKB-KW"/>
</dbReference>
<dbReference type="InterPro" id="IPR036438">
    <property type="entry name" value="Insulin-like_sf"/>
</dbReference>
<dbReference type="Proteomes" id="UP000694545">
    <property type="component" value="Unplaced"/>
</dbReference>
<evidence type="ECO:0000256" key="7">
    <source>
        <dbReference type="ARBA" id="ARBA00023157"/>
    </source>
</evidence>
<dbReference type="Ensembl" id="ENSVKKT00000019127.1">
    <property type="protein sequence ID" value="ENSVKKP00000018662.1"/>
    <property type="gene ID" value="ENSVKKG00000012708.1"/>
</dbReference>
<proteinExistence type="predicted"/>
<dbReference type="PANTHER" id="PTHR20968">
    <property type="entry name" value="ILGF DOMAIN-CONTAINING PROTEIN"/>
    <property type="match status" value="1"/>
</dbReference>
<dbReference type="AlphaFoldDB" id="A0A8D2L8X0"/>
<evidence type="ECO:0000256" key="2">
    <source>
        <dbReference type="ARBA" id="ARBA00011207"/>
    </source>
</evidence>
<keyword evidence="7" id="KW-1015">Disulfide bond</keyword>
<sequence>FINRKEWLFMFIYMLASEARTPPYGVKLCGREFIRAVIFTCGGSRWRRAGEQGRGHPGTLEGILRPACTNLMPPPEVVASITVSGQCNYLPHGSSDAARACLERNCLLSGCSQALELPAEEGAGCGGSTAGLARSCLGA</sequence>
<evidence type="ECO:0000256" key="3">
    <source>
        <dbReference type="ARBA" id="ARBA00022525"/>
    </source>
</evidence>
<protein>
    <submittedName>
        <fullName evidence="9">Uncharacterized protein</fullName>
    </submittedName>
</protein>
<dbReference type="SUPFAM" id="SSF56994">
    <property type="entry name" value="Insulin-like"/>
    <property type="match status" value="1"/>
</dbReference>